<feature type="compositionally biased region" description="Polar residues" evidence="13">
    <location>
        <begin position="385"/>
        <end position="394"/>
    </location>
</feature>
<dbReference type="AlphaFoldDB" id="A0A0D2FSW6"/>
<evidence type="ECO:0000256" key="4">
    <source>
        <dbReference type="ARBA" id="ARBA00022448"/>
    </source>
</evidence>
<comment type="similarity">
    <text evidence="3">Belongs to the CASC3 family.</text>
</comment>
<keyword evidence="16" id="KW-1185">Reference proteome</keyword>
<keyword evidence="9" id="KW-0694">RNA-binding</keyword>
<evidence type="ECO:0000256" key="13">
    <source>
        <dbReference type="SAM" id="MobiDB-lite"/>
    </source>
</evidence>
<evidence type="ECO:0000256" key="6">
    <source>
        <dbReference type="ARBA" id="ARBA00022664"/>
    </source>
</evidence>
<evidence type="ECO:0000256" key="1">
    <source>
        <dbReference type="ARBA" id="ARBA00004123"/>
    </source>
</evidence>
<evidence type="ECO:0000256" key="10">
    <source>
        <dbReference type="ARBA" id="ARBA00023161"/>
    </source>
</evidence>
<keyword evidence="7" id="KW-0509">mRNA transport</keyword>
<dbReference type="GO" id="GO:0003729">
    <property type="term" value="F:mRNA binding"/>
    <property type="evidence" value="ECO:0007669"/>
    <property type="project" value="InterPro"/>
</dbReference>
<dbReference type="GO" id="GO:0006397">
    <property type="term" value="P:mRNA processing"/>
    <property type="evidence" value="ECO:0007669"/>
    <property type="project" value="UniProtKB-KW"/>
</dbReference>
<keyword evidence="6" id="KW-0507">mRNA processing</keyword>
<keyword evidence="5" id="KW-0963">Cytoplasm</keyword>
<dbReference type="GO" id="GO:0006417">
    <property type="term" value="P:regulation of translation"/>
    <property type="evidence" value="ECO:0007669"/>
    <property type="project" value="UniProtKB-KW"/>
</dbReference>
<feature type="compositionally biased region" description="Low complexity" evidence="13">
    <location>
        <begin position="64"/>
        <end position="88"/>
    </location>
</feature>
<feature type="compositionally biased region" description="Basic residues" evidence="13">
    <location>
        <begin position="1"/>
        <end position="16"/>
    </location>
</feature>
<dbReference type="PANTHER" id="PTHR46837:SF5">
    <property type="entry name" value="PROTEIN MLN51 HOMOLOG"/>
    <property type="match status" value="1"/>
</dbReference>
<organism evidence="15 16">
    <name type="scientific">Phialophora macrospora</name>
    <dbReference type="NCBI Taxonomy" id="1851006"/>
    <lineage>
        <taxon>Eukaryota</taxon>
        <taxon>Fungi</taxon>
        <taxon>Dikarya</taxon>
        <taxon>Ascomycota</taxon>
        <taxon>Pezizomycotina</taxon>
        <taxon>Eurotiomycetes</taxon>
        <taxon>Chaetothyriomycetidae</taxon>
        <taxon>Chaetothyriales</taxon>
        <taxon>Herpotrichiellaceae</taxon>
        <taxon>Phialophora</taxon>
    </lineage>
</organism>
<reference evidence="15 16" key="1">
    <citation type="submission" date="2015-01" db="EMBL/GenBank/DDBJ databases">
        <title>The Genome Sequence of Capronia semiimmersa CBS27337.</title>
        <authorList>
            <consortium name="The Broad Institute Genomics Platform"/>
            <person name="Cuomo C."/>
            <person name="de Hoog S."/>
            <person name="Gorbushina A."/>
            <person name="Stielow B."/>
            <person name="Teixiera M."/>
            <person name="Abouelleil A."/>
            <person name="Chapman S.B."/>
            <person name="Priest M."/>
            <person name="Young S.K."/>
            <person name="Wortman J."/>
            <person name="Nusbaum C."/>
            <person name="Birren B."/>
        </authorList>
    </citation>
    <scope>NUCLEOTIDE SEQUENCE [LARGE SCALE GENOMIC DNA]</scope>
    <source>
        <strain evidence="15 16">CBS 27337</strain>
    </source>
</reference>
<evidence type="ECO:0000256" key="3">
    <source>
        <dbReference type="ARBA" id="ARBA00009548"/>
    </source>
</evidence>
<evidence type="ECO:0000313" key="16">
    <source>
        <dbReference type="Proteomes" id="UP000054266"/>
    </source>
</evidence>
<dbReference type="GO" id="GO:0008380">
    <property type="term" value="P:RNA splicing"/>
    <property type="evidence" value="ECO:0007669"/>
    <property type="project" value="UniProtKB-KW"/>
</dbReference>
<dbReference type="GO" id="GO:0005737">
    <property type="term" value="C:cytoplasm"/>
    <property type="evidence" value="ECO:0007669"/>
    <property type="project" value="UniProtKB-SubCell"/>
</dbReference>
<dbReference type="InterPro" id="IPR018545">
    <property type="entry name" value="Btz_dom"/>
</dbReference>
<evidence type="ECO:0000256" key="7">
    <source>
        <dbReference type="ARBA" id="ARBA00022816"/>
    </source>
</evidence>
<feature type="region of interest" description="Disordered" evidence="13">
    <location>
        <begin position="353"/>
        <end position="400"/>
    </location>
</feature>
<evidence type="ECO:0000313" key="15">
    <source>
        <dbReference type="EMBL" id="KIW69620.1"/>
    </source>
</evidence>
<proteinExistence type="inferred from homology"/>
<feature type="compositionally biased region" description="Low complexity" evidence="13">
    <location>
        <begin position="114"/>
        <end position="124"/>
    </location>
</feature>
<feature type="domain" description="Btz" evidence="14">
    <location>
        <begin position="128"/>
        <end position="253"/>
    </location>
</feature>
<comment type="subcellular location">
    <subcellularLocation>
        <location evidence="2">Cytoplasm</location>
    </subcellularLocation>
    <subcellularLocation>
        <location evidence="1">Nucleus</location>
    </subcellularLocation>
</comment>
<dbReference type="Proteomes" id="UP000054266">
    <property type="component" value="Unassembled WGS sequence"/>
</dbReference>
<feature type="region of interest" description="Disordered" evidence="13">
    <location>
        <begin position="1"/>
        <end position="268"/>
    </location>
</feature>
<evidence type="ECO:0000256" key="2">
    <source>
        <dbReference type="ARBA" id="ARBA00004496"/>
    </source>
</evidence>
<protein>
    <recommendedName>
        <fullName evidence="14">Btz domain-containing protein</fullName>
    </recommendedName>
</protein>
<dbReference type="GO" id="GO:0051028">
    <property type="term" value="P:mRNA transport"/>
    <property type="evidence" value="ECO:0007669"/>
    <property type="project" value="UniProtKB-KW"/>
</dbReference>
<evidence type="ECO:0000256" key="9">
    <source>
        <dbReference type="ARBA" id="ARBA00022884"/>
    </source>
</evidence>
<feature type="compositionally biased region" description="Low complexity" evidence="13">
    <location>
        <begin position="362"/>
        <end position="371"/>
    </location>
</feature>
<dbReference type="HOGENOM" id="CLU_018142_0_0_1"/>
<keyword evidence="11" id="KW-0508">mRNA splicing</keyword>
<dbReference type="PANTHER" id="PTHR46837">
    <property type="entry name" value="PROTEIN MLN51 HOMOLOG"/>
    <property type="match status" value="1"/>
</dbReference>
<sequence>MPAPRRKNLLASRRRRRQDEGEEEESVLGDFEDDSLSEGSAVSNGDDEVEFEGSESSGDERDPAQTTAATAQSTTGQEQQKPPVVPVKDVAKPDDEESFKASADTQAMLHGVNQGQQAQEAEQLQFDDLPVTTDADTAPPEIFPPKAPRNETPAQRARREHQEYIRQRNANPAFVPTRGGFFLHDDRHSSSTAPNARPFGRGRGRGYGPPMSTSRASGFNEPTDKPWAHDLHDEHENETAAEQNRSKPAHMPNEVTKEPSRPMSTTSAPNRSFSFTTVLGNVNVQVSLPGMAQKTVVPNVVKKHHTLLPQHRPPLRRDKPVRVSIPDAAPRYIFPSTERSFIFIPRALRPNQQGYARGRGRGSFNGSRRPSIYGGGYTPSVAMSRKSSIGTSTMRDGIRSPTESVMSRHIPTVIDGARPVVRMPSAGPSPALMHVPRVNGHAPIPINHIPAVQLPFPAMYGGHSTTIPMHQPRPQKTVSLAGIESPASFQFKAPQQQQEQPFHQQVPAHFGNPYPDEKVGAPPVQPTVSAMAGATPLSQIPEGAVYAPGFQPYPVMGGPTYYGAPFNNGPVFYPSTADTGSFGLPMVGPALAPNFIPGSQSHPVSYVPPAGPAEGAVAGSLMAHETNGMVYYYNPTMFTPGPQSGMPQFPLAPNGSMMPMADGAPGHAPFYYTSVPTAMFYPAQSG</sequence>
<gene>
    <name evidence="15" type="ORF">PV04_05488</name>
</gene>
<dbReference type="GO" id="GO:0035145">
    <property type="term" value="C:exon-exon junction complex"/>
    <property type="evidence" value="ECO:0007669"/>
    <property type="project" value="InterPro"/>
</dbReference>
<dbReference type="Pfam" id="PF09405">
    <property type="entry name" value="Btz"/>
    <property type="match status" value="1"/>
</dbReference>
<keyword evidence="10" id="KW-0866">Nonsense-mediated mRNA decay</keyword>
<keyword evidence="12" id="KW-0539">Nucleus</keyword>
<keyword evidence="8" id="KW-0810">Translation regulation</keyword>
<accession>A0A0D2FSW6</accession>
<feature type="compositionally biased region" description="Basic and acidic residues" evidence="13">
    <location>
        <begin position="222"/>
        <end position="238"/>
    </location>
</feature>
<dbReference type="InterPro" id="IPR044796">
    <property type="entry name" value="MLN51_plant"/>
</dbReference>
<evidence type="ECO:0000256" key="11">
    <source>
        <dbReference type="ARBA" id="ARBA00023187"/>
    </source>
</evidence>
<keyword evidence="4" id="KW-0813">Transport</keyword>
<dbReference type="EMBL" id="KN846958">
    <property type="protein sequence ID" value="KIW69620.1"/>
    <property type="molecule type" value="Genomic_DNA"/>
</dbReference>
<evidence type="ECO:0000256" key="5">
    <source>
        <dbReference type="ARBA" id="ARBA00022490"/>
    </source>
</evidence>
<evidence type="ECO:0000259" key="14">
    <source>
        <dbReference type="SMART" id="SM01044"/>
    </source>
</evidence>
<dbReference type="SMART" id="SM01044">
    <property type="entry name" value="Btz"/>
    <property type="match status" value="1"/>
</dbReference>
<evidence type="ECO:0000256" key="8">
    <source>
        <dbReference type="ARBA" id="ARBA00022845"/>
    </source>
</evidence>
<name>A0A0D2FSW6_9EURO</name>
<dbReference type="STRING" id="5601.A0A0D2FSW6"/>
<evidence type="ECO:0000256" key="12">
    <source>
        <dbReference type="ARBA" id="ARBA00023242"/>
    </source>
</evidence>
<feature type="compositionally biased region" description="Acidic residues" evidence="13">
    <location>
        <begin position="20"/>
        <end position="36"/>
    </location>
</feature>
<dbReference type="GO" id="GO:0000184">
    <property type="term" value="P:nuclear-transcribed mRNA catabolic process, nonsense-mediated decay"/>
    <property type="evidence" value="ECO:0007669"/>
    <property type="project" value="UniProtKB-KW"/>
</dbReference>